<protein>
    <recommendedName>
        <fullName evidence="3">DUF1963 domain-containing protein</fullName>
    </recommendedName>
</protein>
<evidence type="ECO:0000313" key="2">
    <source>
        <dbReference type="Proteomes" id="UP000198606"/>
    </source>
</evidence>
<evidence type="ECO:0008006" key="3">
    <source>
        <dbReference type="Google" id="ProtNLM"/>
    </source>
</evidence>
<evidence type="ECO:0000313" key="1">
    <source>
        <dbReference type="EMBL" id="SDI64348.1"/>
    </source>
</evidence>
<organism evidence="1 2">
    <name type="scientific">Phytopseudomonas flavescens</name>
    <dbReference type="NCBI Taxonomy" id="29435"/>
    <lineage>
        <taxon>Bacteria</taxon>
        <taxon>Pseudomonadati</taxon>
        <taxon>Pseudomonadota</taxon>
        <taxon>Gammaproteobacteria</taxon>
        <taxon>Pseudomonadales</taxon>
        <taxon>Pseudomonadaceae</taxon>
        <taxon>Phytopseudomonas</taxon>
    </lineage>
</organism>
<dbReference type="EMBL" id="FNDG01000021">
    <property type="protein sequence ID" value="SDI64348.1"/>
    <property type="molecule type" value="Genomic_DNA"/>
</dbReference>
<dbReference type="RefSeq" id="WP_084308010.1">
    <property type="nucleotide sequence ID" value="NZ_FNDG01000021.1"/>
</dbReference>
<name>A0A1G8M8U2_9GAMM</name>
<accession>A0A1G8M8U2</accession>
<gene>
    <name evidence="1" type="ORF">SAMN05216588_12110</name>
</gene>
<dbReference type="Gene3D" id="2.30.320.10">
    <property type="entry name" value="YwqG-like"/>
    <property type="match status" value="1"/>
</dbReference>
<sequence length="202" mass="21900">MAVVKEIVPADDLEHSSIMLGGASAKLTDWPVNPDGAPLVLVATLECAPLRQFLEYNAIPRAGVMYVFSTYSRSGYFLDNLTYSGDPAELDAIVSGYTLVTLANADSDIVSPSEPVPARRVTFKDTEVEAGTYPVFSMLTDTPPHGIALPLALQKEYDFVMQLYSSDFPDPFTDLFYLTDAVGCLLLKKDGSGDGLFFVHTA</sequence>
<dbReference type="AlphaFoldDB" id="A0A1G8M8U2"/>
<reference evidence="1 2" key="1">
    <citation type="submission" date="2016-10" db="EMBL/GenBank/DDBJ databases">
        <authorList>
            <person name="de Groot N.N."/>
        </authorList>
    </citation>
    <scope>NUCLEOTIDE SEQUENCE [LARGE SCALE GENOMIC DNA]</scope>
    <source>
        <strain evidence="1 2">LMG 18387</strain>
    </source>
</reference>
<proteinExistence type="predicted"/>
<dbReference type="Proteomes" id="UP000198606">
    <property type="component" value="Unassembled WGS sequence"/>
</dbReference>